<proteinExistence type="predicted"/>
<reference evidence="3 4" key="1">
    <citation type="journal article" date="2018" name="Evol. Lett.">
        <title>Horizontal gene cluster transfer increased hallucinogenic mushroom diversity.</title>
        <authorList>
            <person name="Reynolds H.T."/>
            <person name="Vijayakumar V."/>
            <person name="Gluck-Thaler E."/>
            <person name="Korotkin H.B."/>
            <person name="Matheny P.B."/>
            <person name="Slot J.C."/>
        </authorList>
    </citation>
    <scope>NUCLEOTIDE SEQUENCE [LARGE SCALE GENOMIC DNA]</scope>
    <source>
        <strain evidence="3 4">2629</strain>
    </source>
</reference>
<accession>A0A409YHU3</accession>
<feature type="compositionally biased region" description="Basic and acidic residues" evidence="1">
    <location>
        <begin position="26"/>
        <end position="37"/>
    </location>
</feature>
<evidence type="ECO:0000313" key="4">
    <source>
        <dbReference type="Proteomes" id="UP000284842"/>
    </source>
</evidence>
<dbReference type="AlphaFoldDB" id="A0A409YHU3"/>
<organism evidence="3 4">
    <name type="scientific">Panaeolus cyanescens</name>
    <dbReference type="NCBI Taxonomy" id="181874"/>
    <lineage>
        <taxon>Eukaryota</taxon>
        <taxon>Fungi</taxon>
        <taxon>Dikarya</taxon>
        <taxon>Basidiomycota</taxon>
        <taxon>Agaricomycotina</taxon>
        <taxon>Agaricomycetes</taxon>
        <taxon>Agaricomycetidae</taxon>
        <taxon>Agaricales</taxon>
        <taxon>Agaricineae</taxon>
        <taxon>Galeropsidaceae</taxon>
        <taxon>Panaeolus</taxon>
    </lineage>
</organism>
<dbReference type="Proteomes" id="UP000284842">
    <property type="component" value="Unassembled WGS sequence"/>
</dbReference>
<keyword evidence="4" id="KW-1185">Reference proteome</keyword>
<gene>
    <name evidence="3" type="ORF">CVT24_001961</name>
</gene>
<feature type="region of interest" description="Disordered" evidence="1">
    <location>
        <begin position="1"/>
        <end position="47"/>
    </location>
</feature>
<evidence type="ECO:0000256" key="1">
    <source>
        <dbReference type="SAM" id="MobiDB-lite"/>
    </source>
</evidence>
<dbReference type="CDD" id="cd09917">
    <property type="entry name" value="F-box_SF"/>
    <property type="match status" value="1"/>
</dbReference>
<dbReference type="InterPro" id="IPR036047">
    <property type="entry name" value="F-box-like_dom_sf"/>
</dbReference>
<evidence type="ECO:0000259" key="2">
    <source>
        <dbReference type="PROSITE" id="PS50181"/>
    </source>
</evidence>
<name>A0A409YHU3_9AGAR</name>
<dbReference type="SMART" id="SM00256">
    <property type="entry name" value="FBOX"/>
    <property type="match status" value="1"/>
</dbReference>
<dbReference type="InterPro" id="IPR001810">
    <property type="entry name" value="F-box_dom"/>
</dbReference>
<dbReference type="OrthoDB" id="2322499at2759"/>
<comment type="caution">
    <text evidence="3">The sequence shown here is derived from an EMBL/GenBank/DDBJ whole genome shotgun (WGS) entry which is preliminary data.</text>
</comment>
<sequence length="646" mass="74761">MVKGGAQGAEAGPSGSNKRKRKAPVKAKEADTNEKAVKKPKTRAKQKPSLTKMLDMPFDILLEIFGHLLPADLLNLGRVSQEFRQLVMSPEFKSIWIQCRTRLANSPECPEDITEPMFAELAFGKGCMMCKRIQGAHTLWKVRIRLCPNCISDTFVSSAFIMRLRLPQNIRNMVPYIYVKQDMFYSAKHAQMWVEEYQALKTAAEKMEWEKTKLQYLTSVAKHAEECESWVFRAKQFIEDEKNRDVTERKERLLEMANSMGWADEISHLKDKCLPQHSDLDKICQKEFTVESIEKAKTIINGMMKNIQDRRLEEDKKVLLKSRMELLDIVYNQAVKGWLSTGNAPYISDFFVVPHIRSAVVDTAPEITVTREHFFDETTFPGLVEDARAIQREKCLEVIAKGYKVQTIKAKYDPNTVFDLATTVFGYAKDGIPDNQFMDITKTLSLKSSPRWLSDRDRLPLVEKVALEVFTYSPWNAEKKIIFHWIAYDIISNLMKLCGVDPLTTTLEQMNALDPIFECVSCSRMSRGRLTMRWIKAASHIRTTHYNHTYSTISFIEIPNADDLVRVRKEIKEAEERNAYKDNVNTKCKHCEAVGKLRSMRLHLLNKHEVEYPDDKDWEFVGTVVKVQEHWMWPPRPREGKPWVES</sequence>
<dbReference type="STRING" id="181874.A0A409YHU3"/>
<evidence type="ECO:0000313" key="3">
    <source>
        <dbReference type="EMBL" id="PPR02535.1"/>
    </source>
</evidence>
<protein>
    <recommendedName>
        <fullName evidence="2">F-box domain-containing protein</fullName>
    </recommendedName>
</protein>
<feature type="domain" description="F-box" evidence="2">
    <location>
        <begin position="50"/>
        <end position="99"/>
    </location>
</feature>
<dbReference type="Pfam" id="PF00646">
    <property type="entry name" value="F-box"/>
    <property type="match status" value="1"/>
</dbReference>
<dbReference type="PROSITE" id="PS50181">
    <property type="entry name" value="FBOX"/>
    <property type="match status" value="1"/>
</dbReference>
<dbReference type="InParanoid" id="A0A409YHU3"/>
<dbReference type="SUPFAM" id="SSF81383">
    <property type="entry name" value="F-box domain"/>
    <property type="match status" value="1"/>
</dbReference>
<dbReference type="Gene3D" id="1.20.1280.50">
    <property type="match status" value="1"/>
</dbReference>
<dbReference type="EMBL" id="NHTK01001166">
    <property type="protein sequence ID" value="PPR02535.1"/>
    <property type="molecule type" value="Genomic_DNA"/>
</dbReference>